<evidence type="ECO:0000313" key="4">
    <source>
        <dbReference type="EMBL" id="RAJ02337.1"/>
    </source>
</evidence>
<feature type="domain" description="Response regulatory" evidence="2">
    <location>
        <begin position="2"/>
        <end position="116"/>
    </location>
</feature>
<feature type="modified residue" description="4-aspartylphosphate" evidence="1">
    <location>
        <position position="55"/>
    </location>
</feature>
<dbReference type="PROSITE" id="PS50930">
    <property type="entry name" value="HTH_LYTTR"/>
    <property type="match status" value="1"/>
</dbReference>
<name>A0A327QKQ2_9BACT</name>
<evidence type="ECO:0000256" key="1">
    <source>
        <dbReference type="PROSITE-ProRule" id="PRU00169"/>
    </source>
</evidence>
<proteinExistence type="predicted"/>
<protein>
    <submittedName>
        <fullName evidence="4">LytTR family two component transcriptional regulator</fullName>
    </submittedName>
</protein>
<dbReference type="PANTHER" id="PTHR37299:SF1">
    <property type="entry name" value="STAGE 0 SPORULATION PROTEIN A HOMOLOG"/>
    <property type="match status" value="1"/>
</dbReference>
<dbReference type="Gene3D" id="3.40.50.2300">
    <property type="match status" value="1"/>
</dbReference>
<dbReference type="RefSeq" id="WP_111598785.1">
    <property type="nucleotide sequence ID" value="NZ_QLLL01000006.1"/>
</dbReference>
<dbReference type="OrthoDB" id="9781059at2"/>
<evidence type="ECO:0000259" key="3">
    <source>
        <dbReference type="PROSITE" id="PS50930"/>
    </source>
</evidence>
<dbReference type="AlphaFoldDB" id="A0A327QKQ2"/>
<dbReference type="Proteomes" id="UP000249547">
    <property type="component" value="Unassembled WGS sequence"/>
</dbReference>
<dbReference type="PANTHER" id="PTHR37299">
    <property type="entry name" value="TRANSCRIPTIONAL REGULATOR-RELATED"/>
    <property type="match status" value="1"/>
</dbReference>
<sequence length="232" mass="26310">MKLLIIEDEARIAKRIERMSRAFFGTQLQSLAIIDSLQEGITYIEQHAIDVLLLDLNLNGENGFTILESVVSRGFHTIIISANTDRAITAFTYGVLDFVPKPFDQNRLAQAFLRISQPSNALQKNTKYLAIRKNGNIALIDVDDILYIKGAGIYSELYLKNGKQELHDKTLEKLAQLLPGNFERIHKSYIVPISQIQQLLVQPGSKYDAVLKTGEIIPIGRTRYHFLKERLL</sequence>
<comment type="caution">
    <text evidence="4">The sequence shown here is derived from an EMBL/GenBank/DDBJ whole genome shotgun (WGS) entry which is preliminary data.</text>
</comment>
<gene>
    <name evidence="4" type="ORF">LX64_03348</name>
</gene>
<keyword evidence="5" id="KW-1185">Reference proteome</keyword>
<dbReference type="SMART" id="SM00448">
    <property type="entry name" value="REC"/>
    <property type="match status" value="1"/>
</dbReference>
<dbReference type="Pfam" id="PF04397">
    <property type="entry name" value="LytTR"/>
    <property type="match status" value="1"/>
</dbReference>
<dbReference type="InterPro" id="IPR007492">
    <property type="entry name" value="LytTR_DNA-bd_dom"/>
</dbReference>
<dbReference type="SMART" id="SM00850">
    <property type="entry name" value="LytTR"/>
    <property type="match status" value="1"/>
</dbReference>
<dbReference type="EMBL" id="QLLL01000006">
    <property type="protein sequence ID" value="RAJ02337.1"/>
    <property type="molecule type" value="Genomic_DNA"/>
</dbReference>
<keyword evidence="1" id="KW-0597">Phosphoprotein</keyword>
<dbReference type="PROSITE" id="PS50110">
    <property type="entry name" value="RESPONSE_REGULATORY"/>
    <property type="match status" value="1"/>
</dbReference>
<feature type="domain" description="HTH LytTR-type" evidence="3">
    <location>
        <begin position="129"/>
        <end position="232"/>
    </location>
</feature>
<dbReference type="InterPro" id="IPR046947">
    <property type="entry name" value="LytR-like"/>
</dbReference>
<organism evidence="4 5">
    <name type="scientific">Chitinophaga skermanii</name>
    <dbReference type="NCBI Taxonomy" id="331697"/>
    <lineage>
        <taxon>Bacteria</taxon>
        <taxon>Pseudomonadati</taxon>
        <taxon>Bacteroidota</taxon>
        <taxon>Chitinophagia</taxon>
        <taxon>Chitinophagales</taxon>
        <taxon>Chitinophagaceae</taxon>
        <taxon>Chitinophaga</taxon>
    </lineage>
</organism>
<dbReference type="SUPFAM" id="SSF52172">
    <property type="entry name" value="CheY-like"/>
    <property type="match status" value="1"/>
</dbReference>
<accession>A0A327QKQ2</accession>
<evidence type="ECO:0000259" key="2">
    <source>
        <dbReference type="PROSITE" id="PS50110"/>
    </source>
</evidence>
<dbReference type="GO" id="GO:0003677">
    <property type="term" value="F:DNA binding"/>
    <property type="evidence" value="ECO:0007669"/>
    <property type="project" value="InterPro"/>
</dbReference>
<dbReference type="InterPro" id="IPR001789">
    <property type="entry name" value="Sig_transdc_resp-reg_receiver"/>
</dbReference>
<dbReference type="InterPro" id="IPR011006">
    <property type="entry name" value="CheY-like_superfamily"/>
</dbReference>
<dbReference type="Gene3D" id="2.40.50.1020">
    <property type="entry name" value="LytTr DNA-binding domain"/>
    <property type="match status" value="1"/>
</dbReference>
<dbReference type="Pfam" id="PF00072">
    <property type="entry name" value="Response_reg"/>
    <property type="match status" value="1"/>
</dbReference>
<dbReference type="GO" id="GO:0000156">
    <property type="term" value="F:phosphorelay response regulator activity"/>
    <property type="evidence" value="ECO:0007669"/>
    <property type="project" value="InterPro"/>
</dbReference>
<reference evidence="4 5" key="1">
    <citation type="submission" date="2018-06" db="EMBL/GenBank/DDBJ databases">
        <title>Genomic Encyclopedia of Archaeal and Bacterial Type Strains, Phase II (KMG-II): from individual species to whole genera.</title>
        <authorList>
            <person name="Goeker M."/>
        </authorList>
    </citation>
    <scope>NUCLEOTIDE SEQUENCE [LARGE SCALE GENOMIC DNA]</scope>
    <source>
        <strain evidence="4 5">DSM 23857</strain>
    </source>
</reference>
<evidence type="ECO:0000313" key="5">
    <source>
        <dbReference type="Proteomes" id="UP000249547"/>
    </source>
</evidence>